<protein>
    <recommendedName>
        <fullName evidence="1">VOC domain-containing protein</fullName>
    </recommendedName>
</protein>
<dbReference type="Gene3D" id="3.30.720.110">
    <property type="match status" value="1"/>
</dbReference>
<dbReference type="InterPro" id="IPR004360">
    <property type="entry name" value="Glyas_Fos-R_dOase_dom"/>
</dbReference>
<feature type="domain" description="VOC" evidence="1">
    <location>
        <begin position="1"/>
        <end position="74"/>
    </location>
</feature>
<dbReference type="InterPro" id="IPR037523">
    <property type="entry name" value="VOC_core"/>
</dbReference>
<dbReference type="PANTHER" id="PTHR34109">
    <property type="entry name" value="BNAUNNG04460D PROTEIN-RELATED"/>
    <property type="match status" value="1"/>
</dbReference>
<dbReference type="InterPro" id="IPR029068">
    <property type="entry name" value="Glyas_Bleomycin-R_OHBP_Dase"/>
</dbReference>
<dbReference type="EMBL" id="JABEPP010000002">
    <property type="protein sequence ID" value="NNM71974.1"/>
    <property type="molecule type" value="Genomic_DNA"/>
</dbReference>
<accession>A0A849I2W1</accession>
<dbReference type="Proteomes" id="UP000564885">
    <property type="component" value="Unassembled WGS sequence"/>
</dbReference>
<sequence>MLSAPFPELGIHAPDPDGPCTFLIHLHVEDADRMMADAVAAGGRIVVDPADRFWGERSGRVRDPFGYEWMIGHSIEEVSPEEMQRRYERTGLPE</sequence>
<evidence type="ECO:0000313" key="2">
    <source>
        <dbReference type="EMBL" id="NNM71974.1"/>
    </source>
</evidence>
<name>A0A849I2W1_9HYPH</name>
<evidence type="ECO:0000259" key="1">
    <source>
        <dbReference type="PROSITE" id="PS51819"/>
    </source>
</evidence>
<dbReference type="AlphaFoldDB" id="A0A849I2W1"/>
<comment type="caution">
    <text evidence="2">The sequence shown here is derived from an EMBL/GenBank/DDBJ whole genome shotgun (WGS) entry which is preliminary data.</text>
</comment>
<dbReference type="SUPFAM" id="SSF54593">
    <property type="entry name" value="Glyoxalase/Bleomycin resistance protein/Dihydroxybiphenyl dioxygenase"/>
    <property type="match status" value="1"/>
</dbReference>
<dbReference type="Pfam" id="PF00903">
    <property type="entry name" value="Glyoxalase"/>
    <property type="match status" value="1"/>
</dbReference>
<gene>
    <name evidence="2" type="ORF">HJG44_06145</name>
</gene>
<keyword evidence="3" id="KW-1185">Reference proteome</keyword>
<dbReference type="PROSITE" id="PS51819">
    <property type="entry name" value="VOC"/>
    <property type="match status" value="1"/>
</dbReference>
<dbReference type="PANTHER" id="PTHR34109:SF1">
    <property type="entry name" value="VOC DOMAIN-CONTAINING PROTEIN"/>
    <property type="match status" value="1"/>
</dbReference>
<proteinExistence type="predicted"/>
<reference evidence="2 3" key="1">
    <citation type="submission" date="2020-04" db="EMBL/GenBank/DDBJ databases">
        <title>Enterovirga sp. isolate from soil.</title>
        <authorList>
            <person name="Chea S."/>
            <person name="Kim D.-U."/>
        </authorList>
    </citation>
    <scope>NUCLEOTIDE SEQUENCE [LARGE SCALE GENOMIC DNA]</scope>
    <source>
        <strain evidence="2 3">DB1703</strain>
    </source>
</reference>
<evidence type="ECO:0000313" key="3">
    <source>
        <dbReference type="Proteomes" id="UP000564885"/>
    </source>
</evidence>
<organism evidence="2 3">
    <name type="scientific">Enterovirga aerilata</name>
    <dbReference type="NCBI Taxonomy" id="2730920"/>
    <lineage>
        <taxon>Bacteria</taxon>
        <taxon>Pseudomonadati</taxon>
        <taxon>Pseudomonadota</taxon>
        <taxon>Alphaproteobacteria</taxon>
        <taxon>Hyphomicrobiales</taxon>
        <taxon>Methylobacteriaceae</taxon>
        <taxon>Enterovirga</taxon>
    </lineage>
</organism>